<reference evidence="3" key="1">
    <citation type="submission" date="2016-11" db="EMBL/GenBank/DDBJ databases">
        <authorList>
            <person name="Guldener U."/>
        </authorList>
    </citation>
    <scope>NUCLEOTIDE SEQUENCE [LARGE SCALE GENOMIC DNA]</scope>
</reference>
<dbReference type="VEuPathDB" id="FungiDB:HGUI_03676"/>
<dbReference type="OrthoDB" id="3971544at2759"/>
<keyword evidence="3" id="KW-1185">Reference proteome</keyword>
<dbReference type="Proteomes" id="UP000183365">
    <property type="component" value="Unassembled WGS sequence"/>
</dbReference>
<evidence type="ECO:0000313" key="3">
    <source>
        <dbReference type="Proteomes" id="UP000183365"/>
    </source>
</evidence>
<keyword evidence="1" id="KW-0175">Coiled coil</keyword>
<name>A0A1L0B8M0_9ASCO</name>
<evidence type="ECO:0000313" key="2">
    <source>
        <dbReference type="EMBL" id="SGZ41475.1"/>
    </source>
</evidence>
<dbReference type="AlphaFoldDB" id="A0A1L0B8M0"/>
<sequence length="461" mass="54413">MDYKTQYTILKRLLLHYEGENGNNILQDILNDQDVHKLNEVFFEIYTRKIDKNNIIRNLYDLYNLQIFDIGIDYNMDVFSIGKSDWIRTLTLVDLFEKSLLQENSNTESSFKLLNNVVLVKGETSIIDDYEVISQQQRPLSHVNLESVSSTALLERYELLHEFIFLSFTISCYKNFLILDDSDYSGFENLLELNALKLISCLDNEIKYLSGLEELKRKYDGLKDEIQDNVNNLHVNNQEGTQINENMNALLQTRENLESRLSEMIGECERFERQNRELQSRFAVLRTNFKKILSSLPELPETEDLDIIKVKTELQNMKVIELDEHNIELIKGTLEDVWVLLSKQTELNNEETDKKIRDLNREIDQQRQTIQNFKKSESEHAERKTELELAKKSGMLQNEALKNNILQEYILIKRLEEDYIKKISDLYTKINKIELKKYVSKFIELEETITMMDSEILEKEI</sequence>
<accession>A0A1L0B8M0</accession>
<protein>
    <submittedName>
        <fullName evidence="2">Uncharacterized protein</fullName>
    </submittedName>
</protein>
<dbReference type="EMBL" id="FQNF01000107">
    <property type="protein sequence ID" value="SGZ41475.1"/>
    <property type="molecule type" value="Genomic_DNA"/>
</dbReference>
<organism evidence="2 3">
    <name type="scientific">Hanseniaspora guilliermondii</name>
    <dbReference type="NCBI Taxonomy" id="56406"/>
    <lineage>
        <taxon>Eukaryota</taxon>
        <taxon>Fungi</taxon>
        <taxon>Dikarya</taxon>
        <taxon>Ascomycota</taxon>
        <taxon>Saccharomycotina</taxon>
        <taxon>Saccharomycetes</taxon>
        <taxon>Saccharomycodales</taxon>
        <taxon>Saccharomycodaceae</taxon>
        <taxon>Hanseniaspora</taxon>
    </lineage>
</organism>
<proteinExistence type="predicted"/>
<evidence type="ECO:0000256" key="1">
    <source>
        <dbReference type="SAM" id="Coils"/>
    </source>
</evidence>
<feature type="coiled-coil region" evidence="1">
    <location>
        <begin position="342"/>
        <end position="418"/>
    </location>
</feature>
<feature type="coiled-coil region" evidence="1">
    <location>
        <begin position="212"/>
        <end position="288"/>
    </location>
</feature>
<gene>
    <name evidence="2" type="ORF">HGUI_03676</name>
</gene>